<feature type="non-terminal residue" evidence="18">
    <location>
        <position position="1"/>
    </location>
</feature>
<evidence type="ECO:0000256" key="14">
    <source>
        <dbReference type="PIRNR" id="PIRNR037881"/>
    </source>
</evidence>
<dbReference type="CDD" id="cd09336">
    <property type="entry name" value="LIM1_Paxillin_like"/>
    <property type="match status" value="1"/>
</dbReference>
<feature type="domain" description="LIM zinc-binding" evidence="17">
    <location>
        <begin position="421"/>
        <end position="478"/>
    </location>
</feature>
<keyword evidence="9" id="KW-0130">Cell adhesion</keyword>
<keyword evidence="12" id="KW-0206">Cytoskeleton</keyword>
<organism evidence="18 19">
    <name type="scientific">Rhabdornis inornatus</name>
    <dbReference type="NCBI Taxonomy" id="237438"/>
    <lineage>
        <taxon>Eukaryota</taxon>
        <taxon>Metazoa</taxon>
        <taxon>Chordata</taxon>
        <taxon>Craniata</taxon>
        <taxon>Vertebrata</taxon>
        <taxon>Euteleostomi</taxon>
        <taxon>Archelosauria</taxon>
        <taxon>Archosauria</taxon>
        <taxon>Dinosauria</taxon>
        <taxon>Saurischia</taxon>
        <taxon>Theropoda</taxon>
        <taxon>Coelurosauria</taxon>
        <taxon>Aves</taxon>
        <taxon>Neognathae</taxon>
        <taxon>Neoaves</taxon>
        <taxon>Telluraves</taxon>
        <taxon>Australaves</taxon>
        <taxon>Passeriformes</taxon>
        <taxon>Rhabdornithidae</taxon>
        <taxon>Rhabdornis</taxon>
    </lineage>
</organism>
<sequence length="596" mass="65168">DALLADLESTTSHISKRPVFLTEETPYSYPTGNHTYQEIAVPPPVPPPPSNEALNGTVIDPIDQWQPNTPRYGHQQPQSQSPIYSSSAKSSSASVPRDGLSSPTPRASEEEHVYSFPNKQKSAEPSPTMTSSSLGSNLSELDRLLLELNAVQHTPASGFTADEAGRSPSLPNVAGPHYVVPENSSSGGGKAAPPTKEKPKRNGARGIEDVRPSVESLLDELESSVPSPVPAITVSQGEVSSPQRVTASQQQTRISASSATRELDELMASLSDFKVLSASLPVKGSACWWFFLQNPHSSPGGQSLIHLTVSLFSYLQFMAQGKAGSSSPPSTASKPGSQLDTMLGSLQSDLNKLGVATVAKGVCGACKKPIAGQVVTAMGKTWHPEHFVCTHCQEEIGSRNFFERDGQPYCEKDYHNLFSPRCYYCNGPILDKVVTALDRTWHPEHFFCAQCGAFFGPEGFHEKDGKAYCRKDYFDMFAPKCGGCARAILENYISALNTLWHPECFVCRECFTPFVNGSFFEHDGQPYCEVHYHERRGSLCSGCQKPITGRCITAMGKKFHPEHFVCAFCLKQLNKGTFKEQNDKPYCQNCFLKLFC</sequence>
<feature type="region of interest" description="Disordered" evidence="16">
    <location>
        <begin position="158"/>
        <end position="209"/>
    </location>
</feature>
<keyword evidence="10" id="KW-0965">Cell junction</keyword>
<dbReference type="FunFam" id="2.10.110.10:FF:000009">
    <property type="entry name" value="Paxillin isoform 1"/>
    <property type="match status" value="1"/>
</dbReference>
<dbReference type="Proteomes" id="UP000583164">
    <property type="component" value="Unassembled WGS sequence"/>
</dbReference>
<comment type="caution">
    <text evidence="18">The sequence shown here is derived from an EMBL/GenBank/DDBJ whole genome shotgun (WGS) entry which is preliminary data.</text>
</comment>
<feature type="compositionally biased region" description="Low complexity" evidence="16">
    <location>
        <begin position="75"/>
        <end position="94"/>
    </location>
</feature>
<feature type="region of interest" description="Disordered" evidence="16">
    <location>
        <begin position="1"/>
        <end position="136"/>
    </location>
</feature>
<dbReference type="GO" id="GO:0007179">
    <property type="term" value="P:transforming growth factor beta receptor signaling pathway"/>
    <property type="evidence" value="ECO:0007669"/>
    <property type="project" value="TreeGrafter"/>
</dbReference>
<dbReference type="FunFam" id="2.10.110.10:FF:000012">
    <property type="entry name" value="Paxillin isoform 1"/>
    <property type="match status" value="1"/>
</dbReference>
<evidence type="ECO:0000256" key="3">
    <source>
        <dbReference type="ARBA" id="ARBA00004544"/>
    </source>
</evidence>
<dbReference type="InterPro" id="IPR017305">
    <property type="entry name" value="Tgfb1i1/Leupaxin/TGFB1I1"/>
</dbReference>
<keyword evidence="11 14" id="KW-0440">LIM domain</keyword>
<feature type="domain" description="LIM zinc-binding" evidence="17">
    <location>
        <begin position="361"/>
        <end position="420"/>
    </location>
</feature>
<dbReference type="PANTHER" id="PTHR24216:SF11">
    <property type="entry name" value="PAXILLIN"/>
    <property type="match status" value="1"/>
</dbReference>
<dbReference type="GO" id="GO:0034446">
    <property type="term" value="P:substrate adhesion-dependent cell spreading"/>
    <property type="evidence" value="ECO:0007669"/>
    <property type="project" value="TreeGrafter"/>
</dbReference>
<dbReference type="CDD" id="cd09407">
    <property type="entry name" value="LIM2_Paxillin"/>
    <property type="match status" value="1"/>
</dbReference>
<dbReference type="Pfam" id="PF03535">
    <property type="entry name" value="Paxillin"/>
    <property type="match status" value="1"/>
</dbReference>
<dbReference type="CDD" id="cd09338">
    <property type="entry name" value="LIM3_Paxillin_like"/>
    <property type="match status" value="1"/>
</dbReference>
<feature type="compositionally biased region" description="Pro residues" evidence="16">
    <location>
        <begin position="41"/>
        <end position="50"/>
    </location>
</feature>
<dbReference type="GO" id="GO:0005938">
    <property type="term" value="C:cell cortex"/>
    <property type="evidence" value="ECO:0007669"/>
    <property type="project" value="UniProtKB-SubCell"/>
</dbReference>
<dbReference type="SUPFAM" id="SSF57716">
    <property type="entry name" value="Glucocorticoid receptor-like (DNA-binding domain)"/>
    <property type="match status" value="5"/>
</dbReference>
<evidence type="ECO:0000256" key="4">
    <source>
        <dbReference type="ARBA" id="ARBA00022490"/>
    </source>
</evidence>
<name>A0A7K9KTC1_9PASS</name>
<evidence type="ECO:0000256" key="12">
    <source>
        <dbReference type="ARBA" id="ARBA00023212"/>
    </source>
</evidence>
<proteinExistence type="inferred from homology"/>
<evidence type="ECO:0000256" key="16">
    <source>
        <dbReference type="SAM" id="MobiDB-lite"/>
    </source>
</evidence>
<evidence type="ECO:0000256" key="11">
    <source>
        <dbReference type="ARBA" id="ARBA00023038"/>
    </source>
</evidence>
<evidence type="ECO:0000256" key="7">
    <source>
        <dbReference type="ARBA" id="ARBA00022737"/>
    </source>
</evidence>
<evidence type="ECO:0000256" key="15">
    <source>
        <dbReference type="PROSITE-ProRule" id="PRU00125"/>
    </source>
</evidence>
<keyword evidence="7" id="KW-0677">Repeat</keyword>
<evidence type="ECO:0000256" key="2">
    <source>
        <dbReference type="ARBA" id="ARBA00004246"/>
    </source>
</evidence>
<dbReference type="GO" id="GO:0005856">
    <property type="term" value="C:cytoskeleton"/>
    <property type="evidence" value="ECO:0007669"/>
    <property type="project" value="UniProtKB-SubCell"/>
</dbReference>
<dbReference type="GO" id="GO:0043542">
    <property type="term" value="P:endothelial cell migration"/>
    <property type="evidence" value="ECO:0007669"/>
    <property type="project" value="TreeGrafter"/>
</dbReference>
<keyword evidence="8 15" id="KW-0862">Zinc</keyword>
<dbReference type="GO" id="GO:0005925">
    <property type="term" value="C:focal adhesion"/>
    <property type="evidence" value="ECO:0007669"/>
    <property type="project" value="UniProtKB-SubCell"/>
</dbReference>
<dbReference type="PIRSF" id="PIRSF037881">
    <property type="entry name" value="Leupaxin"/>
    <property type="match status" value="1"/>
</dbReference>
<dbReference type="PANTHER" id="PTHR24216">
    <property type="entry name" value="PAXILLIN-RELATED"/>
    <property type="match status" value="1"/>
</dbReference>
<feature type="domain" description="LIM zinc-binding" evidence="17">
    <location>
        <begin position="479"/>
        <end position="538"/>
    </location>
</feature>
<feature type="region of interest" description="Disordered" evidence="16">
    <location>
        <begin position="234"/>
        <end position="257"/>
    </location>
</feature>
<keyword evidence="4" id="KW-0963">Cytoplasm</keyword>
<evidence type="ECO:0000256" key="9">
    <source>
        <dbReference type="ARBA" id="ARBA00022889"/>
    </source>
</evidence>
<protein>
    <recommendedName>
        <fullName evidence="13">Paxillin</fullName>
    </recommendedName>
</protein>
<feature type="non-terminal residue" evidence="18">
    <location>
        <position position="596"/>
    </location>
</feature>
<comment type="similarity">
    <text evidence="14">Belongs to the paxillin family.</text>
</comment>
<feature type="domain" description="LIM zinc-binding" evidence="17">
    <location>
        <begin position="539"/>
        <end position="596"/>
    </location>
</feature>
<dbReference type="PRINTS" id="PR00832">
    <property type="entry name" value="PAXILLIN"/>
</dbReference>
<dbReference type="OrthoDB" id="15567at2759"/>
<evidence type="ECO:0000313" key="19">
    <source>
        <dbReference type="Proteomes" id="UP000583164"/>
    </source>
</evidence>
<accession>A0A7K9KTC1</accession>
<dbReference type="InterPro" id="IPR001781">
    <property type="entry name" value="Znf_LIM"/>
</dbReference>
<evidence type="ECO:0000256" key="8">
    <source>
        <dbReference type="ARBA" id="ARBA00022833"/>
    </source>
</evidence>
<keyword evidence="19" id="KW-1185">Reference proteome</keyword>
<dbReference type="Pfam" id="PF00412">
    <property type="entry name" value="LIM"/>
    <property type="match status" value="4"/>
</dbReference>
<dbReference type="CDD" id="cd09411">
    <property type="entry name" value="LIM4_Paxillin"/>
    <property type="match status" value="1"/>
</dbReference>
<evidence type="ECO:0000256" key="5">
    <source>
        <dbReference type="ARBA" id="ARBA00022553"/>
    </source>
</evidence>
<dbReference type="FunFam" id="2.10.110.10:FF:000008">
    <property type="entry name" value="Paxillin isoform 1"/>
    <property type="match status" value="1"/>
</dbReference>
<reference evidence="18 19" key="1">
    <citation type="submission" date="2019-09" db="EMBL/GenBank/DDBJ databases">
        <title>Bird 10,000 Genomes (B10K) Project - Family phase.</title>
        <authorList>
            <person name="Zhang G."/>
        </authorList>
    </citation>
    <scope>NUCLEOTIDE SEQUENCE [LARGE SCALE GENOMIC DNA]</scope>
    <source>
        <strain evidence="18">B10K-DU-001-29</strain>
        <tissue evidence="18">Muscle</tissue>
    </source>
</reference>
<evidence type="ECO:0000313" key="18">
    <source>
        <dbReference type="EMBL" id="NXH53809.1"/>
    </source>
</evidence>
<dbReference type="PROSITE" id="PS50023">
    <property type="entry name" value="LIM_DOMAIN_2"/>
    <property type="match status" value="4"/>
</dbReference>
<evidence type="ECO:0000256" key="10">
    <source>
        <dbReference type="ARBA" id="ARBA00022949"/>
    </source>
</evidence>
<dbReference type="GO" id="GO:0046872">
    <property type="term" value="F:metal ion binding"/>
    <property type="evidence" value="ECO:0007669"/>
    <property type="project" value="UniProtKB-KW"/>
</dbReference>
<dbReference type="EMBL" id="VWZS01002022">
    <property type="protein sequence ID" value="NXH53809.1"/>
    <property type="molecule type" value="Genomic_DNA"/>
</dbReference>
<dbReference type="InterPro" id="IPR047072">
    <property type="entry name" value="Paxillin_Lim_dom2"/>
</dbReference>
<dbReference type="FunFam" id="2.10.110.10:FF:000018">
    <property type="entry name" value="Paxillin isoform 1"/>
    <property type="match status" value="1"/>
</dbReference>
<dbReference type="Gene3D" id="2.10.110.10">
    <property type="entry name" value="Cysteine Rich Protein"/>
    <property type="match status" value="4"/>
</dbReference>
<keyword evidence="6 15" id="KW-0479">Metal-binding</keyword>
<dbReference type="InterPro" id="IPR047075">
    <property type="entry name" value="Paxillin_TGFB1I1_LIM_dom1"/>
</dbReference>
<keyword evidence="5" id="KW-0597">Phosphoprotein</keyword>
<dbReference type="InterPro" id="IPR001904">
    <property type="entry name" value="Paxillin_Lim_dom4"/>
</dbReference>
<feature type="compositionally biased region" description="Polar residues" evidence="16">
    <location>
        <begin position="117"/>
        <end position="133"/>
    </location>
</feature>
<comment type="subcellular location">
    <subcellularLocation>
        <location evidence="2">Cell junction</location>
        <location evidence="2">Focal adhesion</location>
    </subcellularLocation>
    <subcellularLocation>
        <location evidence="3">Cytoplasm</location>
        <location evidence="3">Cell cortex</location>
    </subcellularLocation>
    <subcellularLocation>
        <location evidence="1">Cytoplasm</location>
        <location evidence="1">Cytoskeleton</location>
    </subcellularLocation>
</comment>
<evidence type="ECO:0000256" key="13">
    <source>
        <dbReference type="ARBA" id="ARBA00023808"/>
    </source>
</evidence>
<gene>
    <name evidence="18" type="primary">Pxn</name>
    <name evidence="18" type="ORF">RHAINO_R09699</name>
</gene>
<evidence type="ECO:0000259" key="17">
    <source>
        <dbReference type="PROSITE" id="PS50023"/>
    </source>
</evidence>
<dbReference type="AlphaFoldDB" id="A0A7K9KTC1"/>
<evidence type="ECO:0000256" key="1">
    <source>
        <dbReference type="ARBA" id="ARBA00004245"/>
    </source>
</evidence>
<evidence type="ECO:0000256" key="6">
    <source>
        <dbReference type="ARBA" id="ARBA00022723"/>
    </source>
</evidence>
<dbReference type="SMART" id="SM00132">
    <property type="entry name" value="LIM"/>
    <property type="match status" value="4"/>
</dbReference>
<dbReference type="PROSITE" id="PS00478">
    <property type="entry name" value="LIM_DOMAIN_1"/>
    <property type="match status" value="3"/>
</dbReference>